<evidence type="ECO:0008006" key="3">
    <source>
        <dbReference type="Google" id="ProtNLM"/>
    </source>
</evidence>
<dbReference type="Pfam" id="PF07293">
    <property type="entry name" value="DUF1450"/>
    <property type="match status" value="1"/>
</dbReference>
<dbReference type="AlphaFoldDB" id="A0A0Q3TFQ7"/>
<gene>
    <name evidence="1" type="ORF">AN957_16565</name>
</gene>
<organism evidence="1 2">
    <name type="scientific">Cytobacillus solani</name>
    <dbReference type="NCBI Taxonomy" id="1637975"/>
    <lineage>
        <taxon>Bacteria</taxon>
        <taxon>Bacillati</taxon>
        <taxon>Bacillota</taxon>
        <taxon>Bacilli</taxon>
        <taxon>Bacillales</taxon>
        <taxon>Bacillaceae</taxon>
        <taxon>Cytobacillus</taxon>
    </lineage>
</organism>
<sequence>MKRLTKLFSKQKKVQIDFCEKNLDRFLNEENSPDYERFLNQNHIQYKEYSCQSKCEQCKKSPYAIVDGEFIAAENSDELLGRLKHIASNNNKE</sequence>
<dbReference type="STRING" id="1637975.AN957_16565"/>
<accession>A0A0Q3TFQ7</accession>
<proteinExistence type="predicted"/>
<dbReference type="EMBL" id="LJIX01000006">
    <property type="protein sequence ID" value="KQL21957.1"/>
    <property type="molecule type" value="Genomic_DNA"/>
</dbReference>
<keyword evidence="2" id="KW-1185">Reference proteome</keyword>
<reference evidence="1 2" key="1">
    <citation type="submission" date="2015-09" db="EMBL/GenBank/DDBJ databases">
        <title>Genome sequencing project for genomic taxonomy and phylogenomics of Bacillus-like bacteria.</title>
        <authorList>
            <person name="Liu B."/>
            <person name="Wang J."/>
            <person name="Zhu Y."/>
            <person name="Liu G."/>
            <person name="Chen Q."/>
            <person name="Chen Z."/>
            <person name="Lan J."/>
            <person name="Che J."/>
            <person name="Ge C."/>
            <person name="Shi H."/>
            <person name="Pan Z."/>
            <person name="Liu X."/>
        </authorList>
    </citation>
    <scope>NUCLEOTIDE SEQUENCE [LARGE SCALE GENOMIC DNA]</scope>
    <source>
        <strain evidence="1 2">FJAT-18043</strain>
    </source>
</reference>
<dbReference type="RefSeq" id="WP_053477565.1">
    <property type="nucleotide sequence ID" value="NZ_CP041305.1"/>
</dbReference>
<evidence type="ECO:0000313" key="1">
    <source>
        <dbReference type="EMBL" id="KQL21957.1"/>
    </source>
</evidence>
<name>A0A0Q3TFQ7_9BACI</name>
<evidence type="ECO:0000313" key="2">
    <source>
        <dbReference type="Proteomes" id="UP000050996"/>
    </source>
</evidence>
<dbReference type="InterPro" id="IPR009910">
    <property type="entry name" value="DUF1450"/>
</dbReference>
<protein>
    <recommendedName>
        <fullName evidence="3">DUF1450 domain-containing protein</fullName>
    </recommendedName>
</protein>
<dbReference type="Proteomes" id="UP000050996">
    <property type="component" value="Unassembled WGS sequence"/>
</dbReference>
<dbReference type="PATRIC" id="fig|1637975.4.peg.3227"/>
<comment type="caution">
    <text evidence="1">The sequence shown here is derived from an EMBL/GenBank/DDBJ whole genome shotgun (WGS) entry which is preliminary data.</text>
</comment>